<dbReference type="InterPro" id="IPR050559">
    <property type="entry name" value="P-Pant_transferase_sf"/>
</dbReference>
<dbReference type="Proteomes" id="UP000584325">
    <property type="component" value="Unassembled WGS sequence"/>
</dbReference>
<evidence type="ECO:0000313" key="5">
    <source>
        <dbReference type="EMBL" id="QCP11230.1"/>
    </source>
</evidence>
<dbReference type="GO" id="GO:0019878">
    <property type="term" value="P:lysine biosynthetic process via aminoadipic acid"/>
    <property type="evidence" value="ECO:0007669"/>
    <property type="project" value="TreeGrafter"/>
</dbReference>
<dbReference type="OrthoDB" id="9808281at2"/>
<dbReference type="EC" id="2.7.8.-" evidence="4"/>
<dbReference type="AlphaFoldDB" id="A0A4P8HRT9"/>
<comment type="similarity">
    <text evidence="1">Belongs to the P-Pant transferase superfamily. Gsp/Sfp/HetI/AcpT family.</text>
</comment>
<evidence type="ECO:0000313" key="7">
    <source>
        <dbReference type="Proteomes" id="UP000584325"/>
    </source>
</evidence>
<protein>
    <submittedName>
        <fullName evidence="4 5">4'-phosphopantetheinyl transferase</fullName>
        <ecNumber evidence="4">2.7.8.-</ecNumber>
    </submittedName>
</protein>
<keyword evidence="2 4" id="KW-0808">Transferase</keyword>
<evidence type="ECO:0000313" key="6">
    <source>
        <dbReference type="Proteomes" id="UP000298763"/>
    </source>
</evidence>
<name>A0A4P8HRT9_9BURK</name>
<dbReference type="EMBL" id="CP040017">
    <property type="protein sequence ID" value="QCP11230.1"/>
    <property type="molecule type" value="Genomic_DNA"/>
</dbReference>
<organism evidence="4 7">
    <name type="scientific">Pseudoduganella umbonata</name>
    <dbReference type="NCBI Taxonomy" id="864828"/>
    <lineage>
        <taxon>Bacteria</taxon>
        <taxon>Pseudomonadati</taxon>
        <taxon>Pseudomonadota</taxon>
        <taxon>Betaproteobacteria</taxon>
        <taxon>Burkholderiales</taxon>
        <taxon>Oxalobacteraceae</taxon>
        <taxon>Telluria group</taxon>
        <taxon>Pseudoduganella</taxon>
    </lineage>
</organism>
<gene>
    <name evidence="5" type="ORF">FCL38_12990</name>
    <name evidence="4" type="ORF">FHS02_005275</name>
</gene>
<dbReference type="Gene3D" id="3.90.470.20">
    <property type="entry name" value="4'-phosphopantetheinyl transferase domain"/>
    <property type="match status" value="1"/>
</dbReference>
<dbReference type="Pfam" id="PF01648">
    <property type="entry name" value="ACPS"/>
    <property type="match status" value="1"/>
</dbReference>
<feature type="domain" description="4'-phosphopantetheinyl transferase" evidence="3">
    <location>
        <begin position="108"/>
        <end position="162"/>
    </location>
</feature>
<sequence length="198" mass="20478">MPAAAHVWLARIDGLDDARLASYSAWLGAGERERSFVREGRRRQFVAARALLRIAIGALLDVPPRSVELGGAPGRAPWLLAPAVALPGLSVSHSGPWVSCALSAGTALGLDIEMKDAARDIAALAEQAFDAATCARLAALPDGARVDAFYGAWSAQEAAIKLGVAACGTYALPHGELSVVVCSGEPLAAMPRVSVVDL</sequence>
<dbReference type="InterPro" id="IPR037143">
    <property type="entry name" value="4-PPantetheinyl_Trfase_dom_sf"/>
</dbReference>
<keyword evidence="6" id="KW-1185">Reference proteome</keyword>
<accession>A0A4P8HRT9</accession>
<evidence type="ECO:0000256" key="2">
    <source>
        <dbReference type="ARBA" id="ARBA00022679"/>
    </source>
</evidence>
<dbReference type="SUPFAM" id="SSF56214">
    <property type="entry name" value="4'-phosphopantetheinyl transferase"/>
    <property type="match status" value="2"/>
</dbReference>
<evidence type="ECO:0000259" key="3">
    <source>
        <dbReference type="Pfam" id="PF01648"/>
    </source>
</evidence>
<evidence type="ECO:0000313" key="4">
    <source>
        <dbReference type="EMBL" id="MBB3224411.1"/>
    </source>
</evidence>
<reference evidence="4 7" key="2">
    <citation type="submission" date="2020-08" db="EMBL/GenBank/DDBJ databases">
        <title>Genomic Encyclopedia of Type Strains, Phase III (KMG-III): the genomes of soil and plant-associated and newly described type strains.</title>
        <authorList>
            <person name="Whitman W."/>
        </authorList>
    </citation>
    <scope>NUCLEOTIDE SEQUENCE [LARGE SCALE GENOMIC DNA]</scope>
    <source>
        <strain evidence="4 7">CECT 7753</strain>
    </source>
</reference>
<dbReference type="PANTHER" id="PTHR12215:SF10">
    <property type="entry name" value="L-AMINOADIPATE-SEMIALDEHYDE DEHYDROGENASE-PHOSPHOPANTETHEINYL TRANSFERASE"/>
    <property type="match status" value="1"/>
</dbReference>
<dbReference type="EMBL" id="JACHXS010000012">
    <property type="protein sequence ID" value="MBB3224411.1"/>
    <property type="molecule type" value="Genomic_DNA"/>
</dbReference>
<proteinExistence type="inferred from homology"/>
<evidence type="ECO:0000256" key="1">
    <source>
        <dbReference type="ARBA" id="ARBA00010990"/>
    </source>
</evidence>
<dbReference type="GO" id="GO:0008897">
    <property type="term" value="F:holo-[acyl-carrier-protein] synthase activity"/>
    <property type="evidence" value="ECO:0007669"/>
    <property type="project" value="InterPro"/>
</dbReference>
<dbReference type="InterPro" id="IPR008278">
    <property type="entry name" value="4-PPantetheinyl_Trfase_dom"/>
</dbReference>
<dbReference type="GO" id="GO:0000287">
    <property type="term" value="F:magnesium ion binding"/>
    <property type="evidence" value="ECO:0007669"/>
    <property type="project" value="InterPro"/>
</dbReference>
<dbReference type="RefSeq" id="WP_137314093.1">
    <property type="nucleotide sequence ID" value="NZ_CP040017.1"/>
</dbReference>
<reference evidence="5 6" key="1">
    <citation type="submission" date="2019-05" db="EMBL/GenBank/DDBJ databases">
        <title>Draft Genome Sequences of Six Type Strains of the Genus Massilia.</title>
        <authorList>
            <person name="Miess H."/>
            <person name="Frediansyhah A."/>
            <person name="Gross H."/>
        </authorList>
    </citation>
    <scope>NUCLEOTIDE SEQUENCE [LARGE SCALE GENOMIC DNA]</scope>
    <source>
        <strain evidence="5 6">DSMZ 26121</strain>
    </source>
</reference>
<dbReference type="GO" id="GO:0005829">
    <property type="term" value="C:cytosol"/>
    <property type="evidence" value="ECO:0007669"/>
    <property type="project" value="TreeGrafter"/>
</dbReference>
<dbReference type="Proteomes" id="UP000298763">
    <property type="component" value="Chromosome"/>
</dbReference>
<dbReference type="PANTHER" id="PTHR12215">
    <property type="entry name" value="PHOSPHOPANTETHEINE TRANSFERASE"/>
    <property type="match status" value="1"/>
</dbReference>